<dbReference type="GO" id="GO:0005261">
    <property type="term" value="F:monoatomic cation channel activity"/>
    <property type="evidence" value="ECO:0007669"/>
    <property type="project" value="TreeGrafter"/>
</dbReference>
<feature type="transmembrane region" description="Helical" evidence="6">
    <location>
        <begin position="319"/>
        <end position="341"/>
    </location>
</feature>
<accession>A0A267ETE6</accession>
<dbReference type="OrthoDB" id="194358at2759"/>
<keyword evidence="4 6" id="KW-0472">Membrane</keyword>
<feature type="transmembrane region" description="Helical" evidence="6">
    <location>
        <begin position="361"/>
        <end position="383"/>
    </location>
</feature>
<feature type="transmembrane region" description="Helical" evidence="6">
    <location>
        <begin position="12"/>
        <end position="31"/>
    </location>
</feature>
<feature type="domain" description="Ion transport" evidence="7">
    <location>
        <begin position="221"/>
        <end position="488"/>
    </location>
</feature>
<evidence type="ECO:0000256" key="3">
    <source>
        <dbReference type="ARBA" id="ARBA00022989"/>
    </source>
</evidence>
<evidence type="ECO:0000313" key="8">
    <source>
        <dbReference type="EMBL" id="PAA64147.1"/>
    </source>
</evidence>
<gene>
    <name evidence="8" type="ORF">BOX15_Mlig000356g1</name>
</gene>
<keyword evidence="2 6" id="KW-0812">Transmembrane</keyword>
<evidence type="ECO:0000256" key="4">
    <source>
        <dbReference type="ARBA" id="ARBA00023136"/>
    </source>
</evidence>
<name>A0A267ETE6_9PLAT</name>
<feature type="compositionally biased region" description="Polar residues" evidence="5">
    <location>
        <begin position="662"/>
        <end position="671"/>
    </location>
</feature>
<feature type="transmembrane region" description="Helical" evidence="6">
    <location>
        <begin position="217"/>
        <end position="236"/>
    </location>
</feature>
<feature type="region of interest" description="Disordered" evidence="5">
    <location>
        <begin position="103"/>
        <end position="166"/>
    </location>
</feature>
<dbReference type="EMBL" id="NIVC01001778">
    <property type="protein sequence ID" value="PAA64147.1"/>
    <property type="molecule type" value="Genomic_DNA"/>
</dbReference>
<dbReference type="InterPro" id="IPR005821">
    <property type="entry name" value="Ion_trans_dom"/>
</dbReference>
<proteinExistence type="predicted"/>
<feature type="compositionally biased region" description="Low complexity" evidence="5">
    <location>
        <begin position="602"/>
        <end position="618"/>
    </location>
</feature>
<feature type="compositionally biased region" description="Gly residues" evidence="5">
    <location>
        <begin position="151"/>
        <end position="166"/>
    </location>
</feature>
<evidence type="ECO:0000256" key="5">
    <source>
        <dbReference type="SAM" id="MobiDB-lite"/>
    </source>
</evidence>
<comment type="caution">
    <text evidence="8">The sequence shown here is derived from an EMBL/GenBank/DDBJ whole genome shotgun (WGS) entry which is preliminary data.</text>
</comment>
<reference evidence="8 9" key="1">
    <citation type="submission" date="2017-06" db="EMBL/GenBank/DDBJ databases">
        <title>A platform for efficient transgenesis in Macrostomum lignano, a flatworm model organism for stem cell research.</title>
        <authorList>
            <person name="Berezikov E."/>
        </authorList>
    </citation>
    <scope>NUCLEOTIDE SEQUENCE [LARGE SCALE GENOMIC DNA]</scope>
    <source>
        <strain evidence="8">DV1</strain>
        <tissue evidence="8">Whole organism</tissue>
    </source>
</reference>
<sequence length="691" mass="78083">MRSPAFVVKRQLLAAVALLPPLNVVTFYAVIKLKRRRWEQRWRLSHQPGIQRNCGEQPHQPMRKRCRAMQKDGVLISDGMSEEAAPPEDRHQPLQLDVEGDEQFNDKPEAGADAPDEVNQEEEEEEEEEPPSISGSRGNLGRRRGPQSVGEGSGRSSGGGIGGGVGFASNDHGLEELLNELDRGDDSDCRSGSDLRRALSSLGQFLSSPSVKFQYHLLSHLVLLALLTSTVLFHFHSRLNRLETLIAVWFVGLVVEEAIECRNCKSPLIYLGDMWNVMDLASIGLFYLGFFAKLGLDLTTGAEVERMSCVPDFVDSRYYWIRVLYCVCLFLLYCRLLFYAVIFKAIGPKIRMICEMLVTDLLPFLLVLGIFMAAFGVSLQSLLYPNGYYQRRSAPAAKGNETCEDLHSSRWEMQRVWVNLIEKAFYITVGEFFVEELKGLACEEAGCPHEIGRVLVPTALNFLFILVTNVLLLNLLIALFSKTVDQIHGNSTSVWYYSRHYTVEEFQRRLALPPPLNILQAVYLLLQRLRAPRCLHNTRLGRHRATMLRRLRGVRRESAVLKFVYYLAVQAVAMRSKRAELYLGLVKSNRSRHFTESTGETAAAATPAEQLQQQQPPIQAVERRLASLDDQMKDLRSMLEKILQQQQQQQQQTLEVPPPPNYQLQVHATESSSEDATGDGSQFQSALDLPE</sequence>
<dbReference type="InterPro" id="IPR050927">
    <property type="entry name" value="TRPM"/>
</dbReference>
<feature type="transmembrane region" description="Helical" evidence="6">
    <location>
        <begin position="459"/>
        <end position="480"/>
    </location>
</feature>
<feature type="region of interest" description="Disordered" evidence="5">
    <location>
        <begin position="642"/>
        <end position="691"/>
    </location>
</feature>
<dbReference type="PANTHER" id="PTHR13800">
    <property type="entry name" value="TRANSIENT RECEPTOR POTENTIAL CATION CHANNEL, SUBFAMILY M, MEMBER 6"/>
    <property type="match status" value="1"/>
</dbReference>
<dbReference type="GO" id="GO:0030001">
    <property type="term" value="P:metal ion transport"/>
    <property type="evidence" value="ECO:0007669"/>
    <property type="project" value="TreeGrafter"/>
</dbReference>
<keyword evidence="9" id="KW-1185">Reference proteome</keyword>
<dbReference type="PANTHER" id="PTHR13800:SF1">
    <property type="entry name" value="TRANSIENT RECEPTOR POTENTIAL CATION CHANNEL TRPM"/>
    <property type="match status" value="1"/>
</dbReference>
<dbReference type="Pfam" id="PF00520">
    <property type="entry name" value="Ion_trans"/>
    <property type="match status" value="1"/>
</dbReference>
<dbReference type="AlphaFoldDB" id="A0A267ETE6"/>
<organism evidence="8 9">
    <name type="scientific">Macrostomum lignano</name>
    <dbReference type="NCBI Taxonomy" id="282301"/>
    <lineage>
        <taxon>Eukaryota</taxon>
        <taxon>Metazoa</taxon>
        <taxon>Spiralia</taxon>
        <taxon>Lophotrochozoa</taxon>
        <taxon>Platyhelminthes</taxon>
        <taxon>Rhabditophora</taxon>
        <taxon>Macrostomorpha</taxon>
        <taxon>Macrostomida</taxon>
        <taxon>Macrostomidae</taxon>
        <taxon>Macrostomum</taxon>
    </lineage>
</organism>
<evidence type="ECO:0000259" key="7">
    <source>
        <dbReference type="Pfam" id="PF00520"/>
    </source>
</evidence>
<evidence type="ECO:0000256" key="2">
    <source>
        <dbReference type="ARBA" id="ARBA00022692"/>
    </source>
</evidence>
<evidence type="ECO:0000256" key="6">
    <source>
        <dbReference type="SAM" id="Phobius"/>
    </source>
</evidence>
<evidence type="ECO:0000256" key="1">
    <source>
        <dbReference type="ARBA" id="ARBA00004141"/>
    </source>
</evidence>
<keyword evidence="3 6" id="KW-1133">Transmembrane helix</keyword>
<protein>
    <recommendedName>
        <fullName evidence="7">Ion transport domain-containing protein</fullName>
    </recommendedName>
</protein>
<dbReference type="GO" id="GO:0005886">
    <property type="term" value="C:plasma membrane"/>
    <property type="evidence" value="ECO:0007669"/>
    <property type="project" value="TreeGrafter"/>
</dbReference>
<dbReference type="Proteomes" id="UP000215902">
    <property type="component" value="Unassembled WGS sequence"/>
</dbReference>
<evidence type="ECO:0000313" key="9">
    <source>
        <dbReference type="Proteomes" id="UP000215902"/>
    </source>
</evidence>
<feature type="region of interest" description="Disordered" evidence="5">
    <location>
        <begin position="593"/>
        <end position="618"/>
    </location>
</feature>
<comment type="subcellular location">
    <subcellularLocation>
        <location evidence="1">Membrane</location>
        <topology evidence="1">Multi-pass membrane protein</topology>
    </subcellularLocation>
</comment>
<feature type="compositionally biased region" description="Acidic residues" evidence="5">
    <location>
        <begin position="114"/>
        <end position="130"/>
    </location>
</feature>